<dbReference type="AlphaFoldDB" id="A0A2V0RBC6"/>
<evidence type="ECO:0000256" key="1">
    <source>
        <dbReference type="SAM" id="Phobius"/>
    </source>
</evidence>
<keyword evidence="1" id="KW-0812">Transmembrane</keyword>
<organism evidence="2">
    <name type="scientific">viral metagenome</name>
    <dbReference type="NCBI Taxonomy" id="1070528"/>
    <lineage>
        <taxon>unclassified sequences</taxon>
        <taxon>metagenomes</taxon>
        <taxon>organismal metagenomes</taxon>
    </lineage>
</organism>
<protein>
    <submittedName>
        <fullName evidence="2">Uncharacterized protein</fullName>
    </submittedName>
</protein>
<proteinExistence type="predicted"/>
<dbReference type="EMBL" id="BDQC01000166">
    <property type="protein sequence ID" value="GBH22571.1"/>
    <property type="molecule type" value="Genomic_RNA"/>
</dbReference>
<keyword evidence="1" id="KW-1133">Transmembrane helix</keyword>
<keyword evidence="1" id="KW-0472">Membrane</keyword>
<name>A0A2V0RBC6_9ZZZZ</name>
<sequence length="176" mass="20161">MSAFELMLDGSILQSIGRMIATPESYMGATTYIVIRKSWTMLSRLAVVLTAAAMVYEMVKKYPRYFAIFVIMLLVLVVLPGCASTPDFTQDRVTRQNTVMSRNLCPEYQQILIENRSTLVQCHADKAMDLQECQNALDVAARVRPAYRNCMEYEKDHKILPNPANVFTVPEIWRRK</sequence>
<accession>A0A2V0RBC6</accession>
<evidence type="ECO:0000313" key="2">
    <source>
        <dbReference type="EMBL" id="GBH22571.1"/>
    </source>
</evidence>
<feature type="transmembrane region" description="Helical" evidence="1">
    <location>
        <begin position="65"/>
        <end position="83"/>
    </location>
</feature>
<comment type="caution">
    <text evidence="2">The sequence shown here is derived from an EMBL/GenBank/DDBJ whole genome shotgun (WGS) entry which is preliminary data.</text>
</comment>
<reference evidence="2" key="1">
    <citation type="submission" date="2017-04" db="EMBL/GenBank/DDBJ databases">
        <title>Unveiling RNA virosphere associated with marine microorganisms.</title>
        <authorList>
            <person name="Urayama S."/>
            <person name="Takaki Y."/>
            <person name="Nishi S."/>
            <person name="Yoshida Y."/>
            <person name="Deguchi S."/>
            <person name="Takai K."/>
            <person name="Nunoura T."/>
        </authorList>
    </citation>
    <scope>NUCLEOTIDE SEQUENCE</scope>
</reference>